<evidence type="ECO:0000256" key="3">
    <source>
        <dbReference type="ARBA" id="ARBA00022670"/>
    </source>
</evidence>
<dbReference type="Pfam" id="PF00450">
    <property type="entry name" value="Peptidase_S10"/>
    <property type="match status" value="1"/>
</dbReference>
<keyword evidence="4" id="KW-0732">Signal</keyword>
<protein>
    <recommendedName>
        <fullName evidence="7">Carboxypeptidase</fullName>
        <ecNumber evidence="7">3.4.16.-</ecNumber>
    </recommendedName>
</protein>
<evidence type="ECO:0000313" key="9">
    <source>
        <dbReference type="EMBL" id="ETO15492.1"/>
    </source>
</evidence>
<keyword evidence="2 7" id="KW-0121">Carboxypeptidase</keyword>
<dbReference type="Gene3D" id="3.40.50.1820">
    <property type="entry name" value="alpha/beta hydrolase"/>
    <property type="match status" value="1"/>
</dbReference>
<proteinExistence type="inferred from homology"/>
<dbReference type="InterPro" id="IPR018202">
    <property type="entry name" value="Ser_caboxypep_ser_AS"/>
</dbReference>
<keyword evidence="8" id="KW-1133">Transmembrane helix</keyword>
<dbReference type="Gene3D" id="1.10.287.410">
    <property type="match status" value="1"/>
</dbReference>
<keyword evidence="10" id="KW-1185">Reference proteome</keyword>
<feature type="transmembrane region" description="Helical" evidence="8">
    <location>
        <begin position="138"/>
        <end position="158"/>
    </location>
</feature>
<keyword evidence="8" id="KW-0472">Membrane</keyword>
<evidence type="ECO:0000256" key="7">
    <source>
        <dbReference type="RuleBase" id="RU361156"/>
    </source>
</evidence>
<dbReference type="Proteomes" id="UP000023152">
    <property type="component" value="Unassembled WGS sequence"/>
</dbReference>
<dbReference type="SUPFAM" id="SSF53474">
    <property type="entry name" value="alpha/beta-Hydrolases"/>
    <property type="match status" value="1"/>
</dbReference>
<reference evidence="9 10" key="1">
    <citation type="journal article" date="2013" name="Curr. Biol.">
        <title>The Genome of the Foraminiferan Reticulomyxa filosa.</title>
        <authorList>
            <person name="Glockner G."/>
            <person name="Hulsmann N."/>
            <person name="Schleicher M."/>
            <person name="Noegel A.A."/>
            <person name="Eichinger L."/>
            <person name="Gallinger C."/>
            <person name="Pawlowski J."/>
            <person name="Sierra R."/>
            <person name="Euteneuer U."/>
            <person name="Pillet L."/>
            <person name="Moustafa A."/>
            <person name="Platzer M."/>
            <person name="Groth M."/>
            <person name="Szafranski K."/>
            <person name="Schliwa M."/>
        </authorList>
    </citation>
    <scope>NUCLEOTIDE SEQUENCE [LARGE SCALE GENOMIC DNA]</scope>
</reference>
<dbReference type="PRINTS" id="PR00724">
    <property type="entry name" value="CRBOXYPTASEC"/>
</dbReference>
<dbReference type="OrthoDB" id="443318at2759"/>
<evidence type="ECO:0000256" key="1">
    <source>
        <dbReference type="ARBA" id="ARBA00009431"/>
    </source>
</evidence>
<dbReference type="OMA" id="TTELMAP"/>
<keyword evidence="3 7" id="KW-0645">Protease</keyword>
<keyword evidence="6" id="KW-0325">Glycoprotein</keyword>
<evidence type="ECO:0000313" key="10">
    <source>
        <dbReference type="Proteomes" id="UP000023152"/>
    </source>
</evidence>
<evidence type="ECO:0000256" key="2">
    <source>
        <dbReference type="ARBA" id="ARBA00022645"/>
    </source>
</evidence>
<evidence type="ECO:0000256" key="8">
    <source>
        <dbReference type="SAM" id="Phobius"/>
    </source>
</evidence>
<comment type="caution">
    <text evidence="9">The sequence shown here is derived from an EMBL/GenBank/DDBJ whole genome shotgun (WGS) entry which is preliminary data.</text>
</comment>
<evidence type="ECO:0000256" key="5">
    <source>
        <dbReference type="ARBA" id="ARBA00022801"/>
    </source>
</evidence>
<accession>X6MPY6</accession>
<evidence type="ECO:0000256" key="6">
    <source>
        <dbReference type="ARBA" id="ARBA00023180"/>
    </source>
</evidence>
<keyword evidence="8" id="KW-0812">Transmembrane</keyword>
<dbReference type="PANTHER" id="PTHR11802">
    <property type="entry name" value="SERINE PROTEASE FAMILY S10 SERINE CARBOXYPEPTIDASE"/>
    <property type="match status" value="1"/>
</dbReference>
<comment type="similarity">
    <text evidence="1 7">Belongs to the peptidase S10 family.</text>
</comment>
<sequence>MLALLVENGPCYVNQQASDTYLSTTSWTEAANVVWVDQPPGTGFSTGLVDTTEVEIAQDMYAFLQNFMKVFPQYFNNGFYVFGESYAGHYVPAITYEIFQENQSGNPKIPLVAFAIGNGLTDPYIQYAYYAQMAYNRYLGWLLTVYVLLIVFMIVFVYSTTAPTVISYPTYSFMTQRIPECQSQIQNCNTQGTNNVCDSAEDYCNTYEIEPVTVTGVNPYDLRIPCGDSNLCYNFTNVDMWLNNATVQKELGVNMKWNSCNNAPHLALTADWVKDYQQKIPPMLAGGIRGLIYAGDQVMQLLFSSFTGKKFPNQLFYSYLTGLYLQLARKQSLDITITVALPK</sequence>
<gene>
    <name evidence="9" type="ORF">RFI_21871</name>
</gene>
<organism evidence="9 10">
    <name type="scientific">Reticulomyxa filosa</name>
    <dbReference type="NCBI Taxonomy" id="46433"/>
    <lineage>
        <taxon>Eukaryota</taxon>
        <taxon>Sar</taxon>
        <taxon>Rhizaria</taxon>
        <taxon>Retaria</taxon>
        <taxon>Foraminifera</taxon>
        <taxon>Monothalamids</taxon>
        <taxon>Reticulomyxidae</taxon>
        <taxon>Reticulomyxa</taxon>
    </lineage>
</organism>
<dbReference type="PANTHER" id="PTHR11802:SF113">
    <property type="entry name" value="SERINE CARBOXYPEPTIDASE CTSA-4.1"/>
    <property type="match status" value="1"/>
</dbReference>
<dbReference type="EC" id="3.4.16.-" evidence="7"/>
<evidence type="ECO:0000256" key="4">
    <source>
        <dbReference type="ARBA" id="ARBA00022729"/>
    </source>
</evidence>
<keyword evidence="5 7" id="KW-0378">Hydrolase</keyword>
<dbReference type="GO" id="GO:0004185">
    <property type="term" value="F:serine-type carboxypeptidase activity"/>
    <property type="evidence" value="ECO:0007669"/>
    <property type="project" value="UniProtKB-UniRule"/>
</dbReference>
<dbReference type="InterPro" id="IPR029058">
    <property type="entry name" value="AB_hydrolase_fold"/>
</dbReference>
<dbReference type="AlphaFoldDB" id="X6MPY6"/>
<dbReference type="InterPro" id="IPR001563">
    <property type="entry name" value="Peptidase_S10"/>
</dbReference>
<dbReference type="EMBL" id="ASPP01019069">
    <property type="protein sequence ID" value="ETO15492.1"/>
    <property type="molecule type" value="Genomic_DNA"/>
</dbReference>
<dbReference type="PROSITE" id="PS00131">
    <property type="entry name" value="CARBOXYPEPT_SER_SER"/>
    <property type="match status" value="1"/>
</dbReference>
<dbReference type="GO" id="GO:0006508">
    <property type="term" value="P:proteolysis"/>
    <property type="evidence" value="ECO:0007669"/>
    <property type="project" value="UniProtKB-KW"/>
</dbReference>
<name>X6MPY6_RETFI</name>